<dbReference type="SUPFAM" id="SSF55729">
    <property type="entry name" value="Acyl-CoA N-acyltransferases (Nat)"/>
    <property type="match status" value="1"/>
</dbReference>
<dbReference type="Pfam" id="PF00583">
    <property type="entry name" value="Acetyltransf_1"/>
    <property type="match status" value="1"/>
</dbReference>
<proteinExistence type="predicted"/>
<dbReference type="GO" id="GO:0016747">
    <property type="term" value="F:acyltransferase activity, transferring groups other than amino-acyl groups"/>
    <property type="evidence" value="ECO:0007669"/>
    <property type="project" value="InterPro"/>
</dbReference>
<feature type="domain" description="N-acetyltransferase" evidence="1">
    <location>
        <begin position="1"/>
        <end position="168"/>
    </location>
</feature>
<dbReference type="InterPro" id="IPR016181">
    <property type="entry name" value="Acyl_CoA_acyltransferase"/>
</dbReference>
<dbReference type="InterPro" id="IPR000182">
    <property type="entry name" value="GNAT_dom"/>
</dbReference>
<sequence>MSYRLGRPEDRSRLTQILEDAIQFLADQGIDQWQNASVSINDLDQAIADQEGYVWEDSKGQVQAFWVLAAHDPYYQTLSSGNWRSTAPYLAIHRFMVAKESKGQGIAQQIFKAIEEISRDQGVNTLRVDTHPDNRIMQHLILKAGFSLTGETVVGDGGRRLTYDKLLDR</sequence>
<comment type="caution">
    <text evidence="2">The sequence shown here is derived from an EMBL/GenBank/DDBJ whole genome shotgun (WGS) entry which is preliminary data.</text>
</comment>
<organism evidence="2 3">
    <name type="scientific">Aerococcus kribbianus</name>
    <dbReference type="NCBI Taxonomy" id="2999064"/>
    <lineage>
        <taxon>Bacteria</taxon>
        <taxon>Bacillati</taxon>
        <taxon>Bacillota</taxon>
        <taxon>Bacilli</taxon>
        <taxon>Lactobacillales</taxon>
        <taxon>Aerococcaceae</taxon>
        <taxon>Aerococcus</taxon>
    </lineage>
</organism>
<dbReference type="CDD" id="cd04301">
    <property type="entry name" value="NAT_SF"/>
    <property type="match status" value="1"/>
</dbReference>
<dbReference type="EMBL" id="JAPRFR010000002">
    <property type="protein sequence ID" value="MCZ0726038.1"/>
    <property type="molecule type" value="Genomic_DNA"/>
</dbReference>
<dbReference type="RefSeq" id="WP_268752365.1">
    <property type="nucleotide sequence ID" value="NZ_JAPRFQ010000002.1"/>
</dbReference>
<dbReference type="Gene3D" id="3.40.630.30">
    <property type="match status" value="1"/>
</dbReference>
<name>A0A9X3FNJ5_9LACT</name>
<evidence type="ECO:0000259" key="1">
    <source>
        <dbReference type="PROSITE" id="PS51186"/>
    </source>
</evidence>
<protein>
    <submittedName>
        <fullName evidence="2">GNAT family N-acetyltransferase</fullName>
    </submittedName>
</protein>
<reference evidence="2" key="1">
    <citation type="submission" date="2022-12" db="EMBL/GenBank/DDBJ databases">
        <title>Description and comparative metabolic analysis of Aerococcus sp. nov., isolated from the feces of a pig.</title>
        <authorList>
            <person name="Chang Y.-H."/>
        </authorList>
    </citation>
    <scope>NUCLEOTIDE SEQUENCE</scope>
    <source>
        <strain evidence="2">YH-aer222</strain>
    </source>
</reference>
<gene>
    <name evidence="2" type="ORF">OW157_05560</name>
</gene>
<dbReference type="Proteomes" id="UP001146670">
    <property type="component" value="Unassembled WGS sequence"/>
</dbReference>
<evidence type="ECO:0000313" key="3">
    <source>
        <dbReference type="Proteomes" id="UP001146670"/>
    </source>
</evidence>
<accession>A0A9X3FNJ5</accession>
<evidence type="ECO:0000313" key="2">
    <source>
        <dbReference type="EMBL" id="MCZ0726038.1"/>
    </source>
</evidence>
<keyword evidence="3" id="KW-1185">Reference proteome</keyword>
<dbReference type="PROSITE" id="PS51186">
    <property type="entry name" value="GNAT"/>
    <property type="match status" value="1"/>
</dbReference>
<dbReference type="AlphaFoldDB" id="A0A9X3FNJ5"/>